<feature type="compositionally biased region" description="Polar residues" evidence="6">
    <location>
        <begin position="1057"/>
        <end position="1068"/>
    </location>
</feature>
<feature type="compositionally biased region" description="Low complexity" evidence="6">
    <location>
        <begin position="982"/>
        <end position="1005"/>
    </location>
</feature>
<evidence type="ECO:0000259" key="7">
    <source>
        <dbReference type="Pfam" id="PF12931"/>
    </source>
</evidence>
<name>A0A813M5W0_9BILA</name>
<protein>
    <recommendedName>
        <fullName evidence="7">Sec16 Sec23-binding domain-containing protein</fullName>
    </recommendedName>
</protein>
<comment type="caution">
    <text evidence="8">The sequence shown here is derived from an EMBL/GenBank/DDBJ whole genome shotgun (WGS) entry which is preliminary data.</text>
</comment>
<keyword evidence="4" id="KW-0256">Endoplasmic reticulum</keyword>
<sequence length="1350" mass="155211">MNQNIKSEDTPGSVSKNNDSQPKYPPPPRSISGRSTASFNPNIQPPMQQPPFMPPPLQLDWNMWNPYQYGQAPGITNPSPFDVGFKDEMTNFSKIDLNNNNNNRPNRKDKHDLKTNSNKKPIEHDRSDSNHSWASRDSLNDINYQALNQKAQGPTKSTTIQQLKQPSGVNQMQSQMPNQMAPFMDPSYMYYMMAAAAAAAYNPTPFGYPPYGGYPYQQPQMNQRYYPEDDRQSIKSFSQFDLDARSEKNFDPRTTRSIAGDHIKQQQQLPTQQGLLIPDQKITEELEQEMTQLNLNQTNLIKQEESVMKEPEKINRMTPQMHQLPHVRCHFSFNSLIRVRPNDPCDGQPTLVDIFNLSDFMENYLSNVKKSQNLQETENDNDEDYKHDLDDFNYMNDDVRNEILLNYKLLQEFPGPLCKEANTSKAQVIQFCLKNVKECLASNTSLIDPQSHALLWDFLALLVRQNGIIDLKTDISPLLLSGLVGNDQQQQQNDLKHSESTQSLNQQQDFVMVQQKENCEVSNSDEVNLNRLRQLLGAGQKSDAIEYTIKHNMWPHALFLASSTYNSSSQTQTINDTKTTLSNTNLNLINNSPVINESKMLSKVKLRFISSLPQNDPILTCYQLLMGRVPTAASNLSKSEWNEWRRHLAMIVSNVDDSNRNLVLNTIKTMGDSLASNGRIAASHFCYLLSNCTFGTFNKKSSKLVLIGSSHNQDFNKFCQISAIQATEIFEYAQSLLPSATSQFNSDNFLKYKLIYANRLLEHGLVNEAYKYIEIIAKTLNKNPNLHTDKISSVYHLANRLKAYDPDYFNFEETSLYQEPLFMNELTQNYRKIYSKNISHLIPPENESSSNDQKSNENLNQNQQIQEYNNFEPKLEQQSFVDNNNQYDQYQNQVQQPVYEQQIPNYYPQQNDTQSLQQQQVDHVDQMVNNQMSYQENNYYNQSNQQHIQHQEQQQSAEQTYQQQYEYTNNYQPQDYSQIDYQQHNQQQQQPQQSRKSSASSVMQSNNYPNEQLNYSTATGYYQPHTVARSRASSTSNTDYQQTFYEQQIPKSQTFHTNFYQPNYNENNGIAEESSTTETTPSTTDQSNYQKNNIEDNDDDLSWANPKPKIKQENNMKNEDDKDSKQILTKPEEKKGLLGWLGFGGKQAGPKKMILPDDKKKTIVWDDKLKKYVNKDSSGSESSEAVKPPPVSLPPTQPSLSQNTPLIPEQGLNNSNKFSLKSSNQKRPTNYYAKLDIMADKSKKLPSIPSGNLPPIEPQMGTGVPLLSNLPPPSQLPPRFFVPEPSSTQNQLQEEATPVQQESQYNSNYYQEQNQQQQQQQFYYNPSQQQQQIQDGQQMPPLPPQPQYNI</sequence>
<dbReference type="InterPro" id="IPR024298">
    <property type="entry name" value="Sec16_Sec23-bd"/>
</dbReference>
<dbReference type="OrthoDB" id="8918678at2759"/>
<evidence type="ECO:0000256" key="5">
    <source>
        <dbReference type="ARBA" id="ARBA00022892"/>
    </source>
</evidence>
<dbReference type="PANTHER" id="PTHR13402:SF6">
    <property type="entry name" value="SECRETORY 16, ISOFORM I"/>
    <property type="match status" value="1"/>
</dbReference>
<feature type="compositionally biased region" description="Low complexity" evidence="6">
    <location>
        <begin position="1212"/>
        <end position="1223"/>
    </location>
</feature>
<feature type="region of interest" description="Disordered" evidence="6">
    <location>
        <begin position="1"/>
        <end position="57"/>
    </location>
</feature>
<dbReference type="Proteomes" id="UP000663879">
    <property type="component" value="Unassembled WGS sequence"/>
</dbReference>
<dbReference type="Pfam" id="PF12931">
    <property type="entry name" value="TPR_Sec16"/>
    <property type="match status" value="1"/>
</dbReference>
<organism evidence="8 9">
    <name type="scientific">Brachionus calyciflorus</name>
    <dbReference type="NCBI Taxonomy" id="104777"/>
    <lineage>
        <taxon>Eukaryota</taxon>
        <taxon>Metazoa</taxon>
        <taxon>Spiralia</taxon>
        <taxon>Gnathifera</taxon>
        <taxon>Rotifera</taxon>
        <taxon>Eurotatoria</taxon>
        <taxon>Monogononta</taxon>
        <taxon>Pseudotrocha</taxon>
        <taxon>Ploima</taxon>
        <taxon>Brachionidae</taxon>
        <taxon>Brachionus</taxon>
    </lineage>
</organism>
<feature type="compositionally biased region" description="Low complexity" evidence="6">
    <location>
        <begin position="1072"/>
        <end position="1084"/>
    </location>
</feature>
<proteinExistence type="inferred from homology"/>
<evidence type="ECO:0000256" key="6">
    <source>
        <dbReference type="SAM" id="MobiDB-lite"/>
    </source>
</evidence>
<evidence type="ECO:0000256" key="4">
    <source>
        <dbReference type="ARBA" id="ARBA00022824"/>
    </source>
</evidence>
<dbReference type="Gene3D" id="1.25.40.1030">
    <property type="match status" value="1"/>
</dbReference>
<dbReference type="GO" id="GO:0012507">
    <property type="term" value="C:ER to Golgi transport vesicle membrane"/>
    <property type="evidence" value="ECO:0007669"/>
    <property type="project" value="TreeGrafter"/>
</dbReference>
<evidence type="ECO:0000256" key="3">
    <source>
        <dbReference type="ARBA" id="ARBA00022448"/>
    </source>
</evidence>
<evidence type="ECO:0000256" key="1">
    <source>
        <dbReference type="ARBA" id="ARBA00004240"/>
    </source>
</evidence>
<dbReference type="GO" id="GO:0007030">
    <property type="term" value="P:Golgi organization"/>
    <property type="evidence" value="ECO:0007669"/>
    <property type="project" value="TreeGrafter"/>
</dbReference>
<dbReference type="GO" id="GO:0070971">
    <property type="term" value="C:endoplasmic reticulum exit site"/>
    <property type="evidence" value="ECO:0007669"/>
    <property type="project" value="TreeGrafter"/>
</dbReference>
<dbReference type="CDD" id="cd09233">
    <property type="entry name" value="ACE1-Sec16-like"/>
    <property type="match status" value="1"/>
</dbReference>
<feature type="compositionally biased region" description="Basic and acidic residues" evidence="6">
    <location>
        <begin position="109"/>
        <end position="129"/>
    </location>
</feature>
<feature type="region of interest" description="Disordered" evidence="6">
    <location>
        <begin position="94"/>
        <end position="135"/>
    </location>
</feature>
<evidence type="ECO:0000313" key="8">
    <source>
        <dbReference type="EMBL" id="CAF0711052.1"/>
    </source>
</evidence>
<comment type="similarity">
    <text evidence="2">Belongs to the SEC16 family.</text>
</comment>
<feature type="region of interest" description="Disordered" evidence="6">
    <location>
        <begin position="982"/>
        <end position="1014"/>
    </location>
</feature>
<feature type="compositionally biased region" description="Pro residues" evidence="6">
    <location>
        <begin position="1340"/>
        <end position="1350"/>
    </location>
</feature>
<dbReference type="EMBL" id="CAJNOC010000061">
    <property type="protein sequence ID" value="CAF0711052.1"/>
    <property type="molecule type" value="Genomic_DNA"/>
</dbReference>
<feature type="compositionally biased region" description="Polar residues" evidence="6">
    <location>
        <begin position="1"/>
        <end position="21"/>
    </location>
</feature>
<evidence type="ECO:0000256" key="2">
    <source>
        <dbReference type="ARBA" id="ARBA00005927"/>
    </source>
</evidence>
<gene>
    <name evidence="8" type="ORF">OXX778_LOCUS1049</name>
</gene>
<dbReference type="GO" id="GO:0016192">
    <property type="term" value="P:vesicle-mediated transport"/>
    <property type="evidence" value="ECO:0007669"/>
    <property type="project" value="UniProtKB-KW"/>
</dbReference>
<keyword evidence="9" id="KW-1185">Reference proteome</keyword>
<feature type="compositionally biased region" description="Basic and acidic residues" evidence="6">
    <location>
        <begin position="1110"/>
        <end position="1125"/>
    </location>
</feature>
<keyword evidence="3" id="KW-0813">Transport</keyword>
<feature type="compositionally biased region" description="Pro residues" evidence="6">
    <location>
        <begin position="43"/>
        <end position="57"/>
    </location>
</feature>
<feature type="compositionally biased region" description="Low complexity" evidence="6">
    <location>
        <begin position="1300"/>
        <end position="1339"/>
    </location>
</feature>
<feature type="region of interest" description="Disordered" evidence="6">
    <location>
        <begin position="1057"/>
        <end position="1125"/>
    </location>
</feature>
<comment type="subcellular location">
    <subcellularLocation>
        <location evidence="1">Endoplasmic reticulum</location>
    </subcellularLocation>
</comment>
<accession>A0A813M5W0</accession>
<evidence type="ECO:0000313" key="9">
    <source>
        <dbReference type="Proteomes" id="UP000663879"/>
    </source>
</evidence>
<reference evidence="8" key="1">
    <citation type="submission" date="2021-02" db="EMBL/GenBank/DDBJ databases">
        <authorList>
            <person name="Nowell W R."/>
        </authorList>
    </citation>
    <scope>NUCLEOTIDE SEQUENCE</scope>
    <source>
        <strain evidence="8">Ploen Becks lab</strain>
    </source>
</reference>
<feature type="domain" description="Sec16 Sec23-binding" evidence="7">
    <location>
        <begin position="532"/>
        <end position="804"/>
    </location>
</feature>
<dbReference type="PANTHER" id="PTHR13402">
    <property type="entry name" value="RGPR-RELATED"/>
    <property type="match status" value="1"/>
</dbReference>
<dbReference type="GO" id="GO:0070973">
    <property type="term" value="P:protein localization to endoplasmic reticulum exit site"/>
    <property type="evidence" value="ECO:0007669"/>
    <property type="project" value="TreeGrafter"/>
</dbReference>
<feature type="region of interest" description="Disordered" evidence="6">
    <location>
        <begin position="1174"/>
        <end position="1350"/>
    </location>
</feature>
<feature type="compositionally biased region" description="Pro residues" evidence="6">
    <location>
        <begin position="1187"/>
        <end position="1197"/>
    </location>
</feature>
<feature type="compositionally biased region" description="Polar residues" evidence="6">
    <location>
        <begin position="1285"/>
        <end position="1294"/>
    </location>
</feature>
<keyword evidence="5" id="KW-0931">ER-Golgi transport</keyword>